<dbReference type="InterPro" id="IPR001584">
    <property type="entry name" value="Integrase_cat-core"/>
</dbReference>
<evidence type="ECO:0000256" key="1">
    <source>
        <dbReference type="SAM" id="Coils"/>
    </source>
</evidence>
<reference evidence="4" key="1">
    <citation type="journal article" date="2022" name="Int. J. Mol. Sci.">
        <title>Draft Genome of Tanacetum Coccineum: Genomic Comparison of Closely Related Tanacetum-Family Plants.</title>
        <authorList>
            <person name="Yamashiro T."/>
            <person name="Shiraishi A."/>
            <person name="Nakayama K."/>
            <person name="Satake H."/>
        </authorList>
    </citation>
    <scope>NUCLEOTIDE SEQUENCE</scope>
</reference>
<feature type="compositionally biased region" description="Basic and acidic residues" evidence="2">
    <location>
        <begin position="488"/>
        <end position="500"/>
    </location>
</feature>
<feature type="coiled-coil region" evidence="1">
    <location>
        <begin position="215"/>
        <end position="256"/>
    </location>
</feature>
<keyword evidence="5" id="KW-1185">Reference proteome</keyword>
<evidence type="ECO:0000313" key="5">
    <source>
        <dbReference type="Proteomes" id="UP001151760"/>
    </source>
</evidence>
<dbReference type="PANTHER" id="PTHR42648">
    <property type="entry name" value="TRANSPOSASE, PUTATIVE-RELATED"/>
    <property type="match status" value="1"/>
</dbReference>
<accession>A0ABQ4WAY2</accession>
<keyword evidence="1" id="KW-0175">Coiled coil</keyword>
<feature type="region of interest" description="Disordered" evidence="2">
    <location>
        <begin position="470"/>
        <end position="500"/>
    </location>
</feature>
<gene>
    <name evidence="4" type="ORF">Tco_0600148</name>
</gene>
<dbReference type="Proteomes" id="UP001151760">
    <property type="component" value="Unassembled WGS sequence"/>
</dbReference>
<sequence length="679" mass="77755">MAKIQEVPTADSGTDTEPLEQVQYNAEYNVFANERQHSEQPEFISNTCVAEKVDSNVTPDLLDMCDNDIQTDQNAEECNNERDALANLITNLKLDVDENKRIQKQLKKVNTSLAHELKECESILVETSRTLGESNSIQDSCLIALQNKQTELETYKTLNDRTIAYDKHEQLVDQAWEKHSHDHFRAPTAHDMEILIKTCLMPLAIKTQNDSFTFVHELKQEMHADLKYVESLENEIDELESDKAEFSNMYDILLQECVSNDVMCSYLHSLSDLDAHTELQCLYLHKVKECECLAQKLLKQTETVSKEVYTELLRSFAKLEKHSISLELALQQCQEQMKNDTVCKEKASNVFLKEREQYFEIQDLKAQLQDKNIAISELKKLIEKCKGKYVETKFDKPSVVRQPNAQRIPKPSVLARQAPRNTNAIKPGVYPIDTRTTQTRAPQLPHTSRNTNPRVSTSTGVIHKTNVSRPQLRSTQMKDKVVPNNSQVKDKKTEVEDHPRISSISNKTKSVTACNDSLKSRTSNVNAVCAACGKCVFNSNHDACVSKFMNDVNARTNKPNTTIRYTWTLFLRSKDETPDVLKDFLTMIQRNLQAQVITVRTDRGTKFLNKTLHAYFKEEGIEHQTSTPRTPEQNIVVERRNRTLVEDAQTMLSTSKLHLDETLQPHSYNLKRSIIHPNK</sequence>
<comment type="caution">
    <text evidence="4">The sequence shown here is derived from an EMBL/GenBank/DDBJ whole genome shotgun (WGS) entry which is preliminary data.</text>
</comment>
<dbReference type="PANTHER" id="PTHR42648:SF21">
    <property type="entry name" value="CYSTEINE-RICH RLK (RECEPTOR-LIKE PROTEIN KINASE) 8"/>
    <property type="match status" value="1"/>
</dbReference>
<name>A0ABQ4WAY2_9ASTR</name>
<evidence type="ECO:0000256" key="2">
    <source>
        <dbReference type="SAM" id="MobiDB-lite"/>
    </source>
</evidence>
<evidence type="ECO:0000313" key="4">
    <source>
        <dbReference type="EMBL" id="GJS50027.1"/>
    </source>
</evidence>
<feature type="domain" description="Integrase catalytic" evidence="3">
    <location>
        <begin position="564"/>
        <end position="679"/>
    </location>
</feature>
<protein>
    <submittedName>
        <fullName evidence="4">Retrovirus-related pol polyprotein from transposon TNT 1-94</fullName>
    </submittedName>
</protein>
<feature type="region of interest" description="Disordered" evidence="2">
    <location>
        <begin position="1"/>
        <end position="20"/>
    </location>
</feature>
<dbReference type="SUPFAM" id="SSF53098">
    <property type="entry name" value="Ribonuclease H-like"/>
    <property type="match status" value="1"/>
</dbReference>
<organism evidence="4 5">
    <name type="scientific">Tanacetum coccineum</name>
    <dbReference type="NCBI Taxonomy" id="301880"/>
    <lineage>
        <taxon>Eukaryota</taxon>
        <taxon>Viridiplantae</taxon>
        <taxon>Streptophyta</taxon>
        <taxon>Embryophyta</taxon>
        <taxon>Tracheophyta</taxon>
        <taxon>Spermatophyta</taxon>
        <taxon>Magnoliopsida</taxon>
        <taxon>eudicotyledons</taxon>
        <taxon>Gunneridae</taxon>
        <taxon>Pentapetalae</taxon>
        <taxon>asterids</taxon>
        <taxon>campanulids</taxon>
        <taxon>Asterales</taxon>
        <taxon>Asteraceae</taxon>
        <taxon>Asteroideae</taxon>
        <taxon>Anthemideae</taxon>
        <taxon>Anthemidinae</taxon>
        <taxon>Tanacetum</taxon>
    </lineage>
</organism>
<dbReference type="EMBL" id="BQNB010008486">
    <property type="protein sequence ID" value="GJS50027.1"/>
    <property type="molecule type" value="Genomic_DNA"/>
</dbReference>
<reference evidence="4" key="2">
    <citation type="submission" date="2022-01" db="EMBL/GenBank/DDBJ databases">
        <authorList>
            <person name="Yamashiro T."/>
            <person name="Shiraishi A."/>
            <person name="Satake H."/>
            <person name="Nakayama K."/>
        </authorList>
    </citation>
    <scope>NUCLEOTIDE SEQUENCE</scope>
</reference>
<proteinExistence type="predicted"/>
<dbReference type="InterPro" id="IPR036397">
    <property type="entry name" value="RNaseH_sf"/>
</dbReference>
<evidence type="ECO:0000259" key="3">
    <source>
        <dbReference type="PROSITE" id="PS50994"/>
    </source>
</evidence>
<dbReference type="InterPro" id="IPR012337">
    <property type="entry name" value="RNaseH-like_sf"/>
</dbReference>
<dbReference type="Gene3D" id="3.30.420.10">
    <property type="entry name" value="Ribonuclease H-like superfamily/Ribonuclease H"/>
    <property type="match status" value="1"/>
</dbReference>
<dbReference type="InterPro" id="IPR039537">
    <property type="entry name" value="Retrotran_Ty1/copia-like"/>
</dbReference>
<dbReference type="PROSITE" id="PS50994">
    <property type="entry name" value="INTEGRASE"/>
    <property type="match status" value="1"/>
</dbReference>